<gene>
    <name evidence="1" type="ORF">IPOD504_LOCUS6036</name>
</gene>
<organism evidence="1 2">
    <name type="scientific">Iphiclides podalirius</name>
    <name type="common">scarce swallowtail</name>
    <dbReference type="NCBI Taxonomy" id="110791"/>
    <lineage>
        <taxon>Eukaryota</taxon>
        <taxon>Metazoa</taxon>
        <taxon>Ecdysozoa</taxon>
        <taxon>Arthropoda</taxon>
        <taxon>Hexapoda</taxon>
        <taxon>Insecta</taxon>
        <taxon>Pterygota</taxon>
        <taxon>Neoptera</taxon>
        <taxon>Endopterygota</taxon>
        <taxon>Lepidoptera</taxon>
        <taxon>Glossata</taxon>
        <taxon>Ditrysia</taxon>
        <taxon>Papilionoidea</taxon>
        <taxon>Papilionidae</taxon>
        <taxon>Papilioninae</taxon>
        <taxon>Iphiclides</taxon>
    </lineage>
</organism>
<sequence length="104" mass="11770">MHVGVSKHSNLRCDVTMKPGHKLSRPLQVTSGERFSLLAPGARELFRGRPTFERRSDNAARVDVRAPQQVRRDCGPAGGAERAFHFRMHHFPHSRDAFQIRIAS</sequence>
<dbReference type="EMBL" id="OW152830">
    <property type="protein sequence ID" value="CAH2048393.1"/>
    <property type="molecule type" value="Genomic_DNA"/>
</dbReference>
<dbReference type="Proteomes" id="UP000837857">
    <property type="component" value="Chromosome 18"/>
</dbReference>
<protein>
    <submittedName>
        <fullName evidence="1">Uncharacterized protein</fullName>
    </submittedName>
</protein>
<evidence type="ECO:0000313" key="1">
    <source>
        <dbReference type="EMBL" id="CAH2048393.1"/>
    </source>
</evidence>
<evidence type="ECO:0000313" key="2">
    <source>
        <dbReference type="Proteomes" id="UP000837857"/>
    </source>
</evidence>
<accession>A0ABN8I4V3</accession>
<feature type="non-terminal residue" evidence="1">
    <location>
        <position position="1"/>
    </location>
</feature>
<name>A0ABN8I4V3_9NEOP</name>
<reference evidence="1" key="1">
    <citation type="submission" date="2022-03" db="EMBL/GenBank/DDBJ databases">
        <authorList>
            <person name="Martin H S."/>
        </authorList>
    </citation>
    <scope>NUCLEOTIDE SEQUENCE</scope>
</reference>
<proteinExistence type="predicted"/>
<keyword evidence="2" id="KW-1185">Reference proteome</keyword>